<feature type="non-terminal residue" evidence="1">
    <location>
        <position position="1"/>
    </location>
</feature>
<evidence type="ECO:0000313" key="1">
    <source>
        <dbReference type="EMBL" id="KKL73965.1"/>
    </source>
</evidence>
<organism evidence="1">
    <name type="scientific">marine sediment metagenome</name>
    <dbReference type="NCBI Taxonomy" id="412755"/>
    <lineage>
        <taxon>unclassified sequences</taxon>
        <taxon>metagenomes</taxon>
        <taxon>ecological metagenomes</taxon>
    </lineage>
</organism>
<name>A0A0F9GX71_9ZZZZ</name>
<proteinExistence type="predicted"/>
<dbReference type="EMBL" id="LAZR01024801">
    <property type="protein sequence ID" value="KKL73965.1"/>
    <property type="molecule type" value="Genomic_DNA"/>
</dbReference>
<protein>
    <submittedName>
        <fullName evidence="1">Uncharacterized protein</fullName>
    </submittedName>
</protein>
<dbReference type="AlphaFoldDB" id="A0A0F9GX71"/>
<reference evidence="1" key="1">
    <citation type="journal article" date="2015" name="Nature">
        <title>Complex archaea that bridge the gap between prokaryotes and eukaryotes.</title>
        <authorList>
            <person name="Spang A."/>
            <person name="Saw J.H."/>
            <person name="Jorgensen S.L."/>
            <person name="Zaremba-Niedzwiedzka K."/>
            <person name="Martijn J."/>
            <person name="Lind A.E."/>
            <person name="van Eijk R."/>
            <person name="Schleper C."/>
            <person name="Guy L."/>
            <person name="Ettema T.J."/>
        </authorList>
    </citation>
    <scope>NUCLEOTIDE SEQUENCE</scope>
</reference>
<sequence>VLNALMSGDLYAEGRTMAGVAAGVATKAQKAALFPFSMSELGNRLLGFYAAKNAHMAAGFGSKAAREFGLNATMASHFFGGPLAMPRALMGRAQPLRQFLQFPLRFAGFLHSSTRWGPDPMKLDLGTIGRVLLGSTAAYTVGKNIAGVDLSPGLLWGALPLPTYESAPFHPFPFIPPAVSVVGSAVQALTTGEAKPLMSAAALLTPGGIAARRAYKALAPKFADYNAKTPDGRIPLYNESKALVGTFSPLQLFMRSIGIQPSSIAGEQGAAKWLLTQRDKIRQIRREYLNAATRNDWHGAENINKRFQKDYPGLGPLQIKKSDLRAIHNRREISRLNRILKGFPAAYRPMFSGMVAEVGLAKITEDLQRQPLNVDWLYQ</sequence>
<gene>
    <name evidence="1" type="ORF">LCGC14_2069650</name>
</gene>
<comment type="caution">
    <text evidence="1">The sequence shown here is derived from an EMBL/GenBank/DDBJ whole genome shotgun (WGS) entry which is preliminary data.</text>
</comment>
<accession>A0A0F9GX71</accession>